<accession>A0AB39VNJ7</accession>
<sequence>MPKPNAIRTDYKKKRFISPDSLASAKRKALPAEFLGTTPRDSLASSDKHSELLRGFRPALIETSNKNQISKPIPAPRLSLQPLPAPQPLFKPIPAPRLKTLNKDLLEKSFSLPNNIVTPCDNIIAAAEKIQQTLLNAIHIMSVKNQDLLLSSQLSHVA</sequence>
<dbReference type="EMBL" id="CP165628">
    <property type="protein sequence ID" value="XDU71425.1"/>
    <property type="molecule type" value="Genomic_DNA"/>
</dbReference>
<gene>
    <name evidence="1" type="ORF">AB3G37_18015</name>
</gene>
<dbReference type="AlphaFoldDB" id="A0AB39VNJ7"/>
<organism evidence="1">
    <name type="scientific">Rouxiella sp. WC2420</name>
    <dbReference type="NCBI Taxonomy" id="3234145"/>
    <lineage>
        <taxon>Bacteria</taxon>
        <taxon>Pseudomonadati</taxon>
        <taxon>Pseudomonadota</taxon>
        <taxon>Gammaproteobacteria</taxon>
        <taxon>Enterobacterales</taxon>
        <taxon>Yersiniaceae</taxon>
        <taxon>Rouxiella</taxon>
    </lineage>
</organism>
<reference evidence="1" key="1">
    <citation type="submission" date="2024-07" db="EMBL/GenBank/DDBJ databases">
        <authorList>
            <person name="Biller S.J."/>
        </authorList>
    </citation>
    <scope>NUCLEOTIDE SEQUENCE</scope>
    <source>
        <strain evidence="1">WC2420</strain>
    </source>
</reference>
<dbReference type="RefSeq" id="WP_369788682.1">
    <property type="nucleotide sequence ID" value="NZ_CP165628.1"/>
</dbReference>
<name>A0AB39VNJ7_9GAMM</name>
<protein>
    <submittedName>
        <fullName evidence="1">Uncharacterized protein</fullName>
    </submittedName>
</protein>
<proteinExistence type="predicted"/>
<evidence type="ECO:0000313" key="1">
    <source>
        <dbReference type="EMBL" id="XDU71425.1"/>
    </source>
</evidence>